<dbReference type="InterPro" id="IPR001300">
    <property type="entry name" value="Peptidase_C2_calpain_cat"/>
</dbReference>
<comment type="similarity">
    <text evidence="1">Belongs to the peptidase C2 family.</text>
</comment>
<evidence type="ECO:0000256" key="2">
    <source>
        <dbReference type="PROSITE-ProRule" id="PRU00239"/>
    </source>
</evidence>
<evidence type="ECO:0000313" key="5">
    <source>
        <dbReference type="Proteomes" id="UP000483820"/>
    </source>
</evidence>
<evidence type="ECO:0000259" key="3">
    <source>
        <dbReference type="PROSITE" id="PS50203"/>
    </source>
</evidence>
<dbReference type="Pfam" id="PF00648">
    <property type="entry name" value="Peptidase_C2"/>
    <property type="match status" value="1"/>
</dbReference>
<organism evidence="4 5">
    <name type="scientific">Caenorhabditis remanei</name>
    <name type="common">Caenorhabditis vulgaris</name>
    <dbReference type="NCBI Taxonomy" id="31234"/>
    <lineage>
        <taxon>Eukaryota</taxon>
        <taxon>Metazoa</taxon>
        <taxon>Ecdysozoa</taxon>
        <taxon>Nematoda</taxon>
        <taxon>Chromadorea</taxon>
        <taxon>Rhabditida</taxon>
        <taxon>Rhabditina</taxon>
        <taxon>Rhabditomorpha</taxon>
        <taxon>Rhabditoidea</taxon>
        <taxon>Rhabditidae</taxon>
        <taxon>Peloderinae</taxon>
        <taxon>Caenorhabditis</taxon>
    </lineage>
</organism>
<name>A0A6A5GGE1_CAERE</name>
<dbReference type="KEGG" id="crq:GCK72_020847"/>
<dbReference type="InterPro" id="IPR022684">
    <property type="entry name" value="Calpain_cysteine_protease"/>
</dbReference>
<dbReference type="Proteomes" id="UP000483820">
    <property type="component" value="Chromosome V"/>
</dbReference>
<dbReference type="AlphaFoldDB" id="A0A6A5GGE1"/>
<dbReference type="SMART" id="SM00230">
    <property type="entry name" value="CysPc"/>
    <property type="match status" value="1"/>
</dbReference>
<feature type="domain" description="Calpain catalytic" evidence="3">
    <location>
        <begin position="47"/>
        <end position="190"/>
    </location>
</feature>
<dbReference type="GeneID" id="9807964"/>
<dbReference type="PANTHER" id="PTHR10183">
    <property type="entry name" value="CALPAIN"/>
    <property type="match status" value="1"/>
</dbReference>
<proteinExistence type="inferred from homology"/>
<dbReference type="GO" id="GO:0004198">
    <property type="term" value="F:calcium-dependent cysteine-type endopeptidase activity"/>
    <property type="evidence" value="ECO:0007669"/>
    <property type="project" value="InterPro"/>
</dbReference>
<dbReference type="CTD" id="9807964"/>
<dbReference type="EMBL" id="WUAV01000005">
    <property type="protein sequence ID" value="KAF1754287.1"/>
    <property type="molecule type" value="Genomic_DNA"/>
</dbReference>
<evidence type="ECO:0000256" key="1">
    <source>
        <dbReference type="ARBA" id="ARBA00007623"/>
    </source>
</evidence>
<protein>
    <recommendedName>
        <fullName evidence="3">Calpain catalytic domain-containing protein</fullName>
    </recommendedName>
</protein>
<dbReference type="SUPFAM" id="SSF54001">
    <property type="entry name" value="Cysteine proteinases"/>
    <property type="match status" value="1"/>
</dbReference>
<comment type="caution">
    <text evidence="2">Lacks conserved residue(s) required for the propagation of feature annotation.</text>
</comment>
<reference evidence="4 5" key="1">
    <citation type="submission" date="2019-12" db="EMBL/GenBank/DDBJ databases">
        <title>Chromosome-level assembly of the Caenorhabditis remanei genome.</title>
        <authorList>
            <person name="Teterina A.A."/>
            <person name="Willis J.H."/>
            <person name="Phillips P.C."/>
        </authorList>
    </citation>
    <scope>NUCLEOTIDE SEQUENCE [LARGE SCALE GENOMIC DNA]</scope>
    <source>
        <strain evidence="4 5">PX506</strain>
        <tissue evidence="4">Whole organism</tissue>
    </source>
</reference>
<dbReference type="PANTHER" id="PTHR10183:SF382">
    <property type="entry name" value="CALPAIN-15"/>
    <property type="match status" value="1"/>
</dbReference>
<dbReference type="GO" id="GO:0006508">
    <property type="term" value="P:proteolysis"/>
    <property type="evidence" value="ECO:0007669"/>
    <property type="project" value="InterPro"/>
</dbReference>
<gene>
    <name evidence="4" type="ORF">GCK72_020847</name>
</gene>
<dbReference type="InterPro" id="IPR038765">
    <property type="entry name" value="Papain-like_cys_pep_sf"/>
</dbReference>
<evidence type="ECO:0000313" key="4">
    <source>
        <dbReference type="EMBL" id="KAF1754287.1"/>
    </source>
</evidence>
<sequence length="448" mass="51878">MKICEKNPPENDKLLEECNKWVQLFLKSLGQNDIFYDAGFNWSDGSMEWDKHGTMLNYRKIKNDSSGSLTLYKDTWPFHAEKGNVGDCGLISALMTIARRQKLFYDDKWNMLAVDGHFPCDESGEVEFASLCYGRLWPSLIEKAVAKRRGGYHKLDGTCPGLAFQYLTGASYVNVSLNKDTDLDMLWKKLEEFQSVFMISGLINIHRVVKKNQIGKLVLSHPVQLIWFDEKDDMGTVETDPLDLDPGNYFVIFTFISKKILFEYEFTLVSSSQIDHISYDFVTFENNLAFHKSLLKLIESEKCGIQIRKGLIIHEYIRDDFLVLMAENKTEGPIFMSIIAKNDEELCETHGIMTDHLWKLAKKLNPPVSDIYHFIPAKSKCVIGTVWTISYETKLEKQPKKPKVSCKYWIRILFEEMEKKYGLDMKTPLKELEKINYEPTLYKPIPID</sequence>
<dbReference type="RefSeq" id="XP_053582750.1">
    <property type="nucleotide sequence ID" value="XM_053733837.1"/>
</dbReference>
<dbReference type="GO" id="GO:0005737">
    <property type="term" value="C:cytoplasm"/>
    <property type="evidence" value="ECO:0007669"/>
    <property type="project" value="TreeGrafter"/>
</dbReference>
<accession>A0A6A5GGE1</accession>
<comment type="caution">
    <text evidence="4">The sequence shown here is derived from an EMBL/GenBank/DDBJ whole genome shotgun (WGS) entry which is preliminary data.</text>
</comment>
<dbReference type="PROSITE" id="PS50203">
    <property type="entry name" value="CALPAIN_CAT"/>
    <property type="match status" value="1"/>
</dbReference>